<evidence type="ECO:0000256" key="1">
    <source>
        <dbReference type="SAM" id="MobiDB-lite"/>
    </source>
</evidence>
<comment type="caution">
    <text evidence="2">The sequence shown here is derived from an EMBL/GenBank/DDBJ whole genome shotgun (WGS) entry which is preliminary data.</text>
</comment>
<evidence type="ECO:0000313" key="2">
    <source>
        <dbReference type="EMBL" id="GJC77432.1"/>
    </source>
</evidence>
<gene>
    <name evidence="2" type="ORF">ColLi_00270</name>
</gene>
<accession>A0AA37GBC5</accession>
<feature type="compositionally biased region" description="Acidic residues" evidence="1">
    <location>
        <begin position="104"/>
        <end position="127"/>
    </location>
</feature>
<name>A0AA37GBC5_9PEZI</name>
<dbReference type="AlphaFoldDB" id="A0AA37GBC5"/>
<protein>
    <submittedName>
        <fullName evidence="2">Uncharacterized protein</fullName>
    </submittedName>
</protein>
<dbReference type="EMBL" id="BPPX01000001">
    <property type="protein sequence ID" value="GJC77432.1"/>
    <property type="molecule type" value="Genomic_DNA"/>
</dbReference>
<proteinExistence type="predicted"/>
<dbReference type="Proteomes" id="UP001055172">
    <property type="component" value="Unassembled WGS sequence"/>
</dbReference>
<keyword evidence="3" id="KW-1185">Reference proteome</keyword>
<feature type="region of interest" description="Disordered" evidence="1">
    <location>
        <begin position="102"/>
        <end position="127"/>
    </location>
</feature>
<reference evidence="2 3" key="1">
    <citation type="submission" date="2021-07" db="EMBL/GenBank/DDBJ databases">
        <title>Genome data of Colletotrichum spaethianum.</title>
        <authorList>
            <person name="Utami Y.D."/>
            <person name="Hiruma K."/>
        </authorList>
    </citation>
    <scope>NUCLEOTIDE SEQUENCE [LARGE SCALE GENOMIC DNA]</scope>
    <source>
        <strain evidence="2 3">MAFF 242679</strain>
    </source>
</reference>
<organism evidence="2 3">
    <name type="scientific">Colletotrichum liriopes</name>
    <dbReference type="NCBI Taxonomy" id="708192"/>
    <lineage>
        <taxon>Eukaryota</taxon>
        <taxon>Fungi</taxon>
        <taxon>Dikarya</taxon>
        <taxon>Ascomycota</taxon>
        <taxon>Pezizomycotina</taxon>
        <taxon>Sordariomycetes</taxon>
        <taxon>Hypocreomycetidae</taxon>
        <taxon>Glomerellales</taxon>
        <taxon>Glomerellaceae</taxon>
        <taxon>Colletotrichum</taxon>
        <taxon>Colletotrichum spaethianum species complex</taxon>
    </lineage>
</organism>
<sequence length="127" mass="13665">MLSEETDMTNPRQTTSLLMVMCHVRSLYLPDDQGTMTLKIAEKRQMKVVHKTEDPGAPVTAGLAETLPNARGFATISGIVVDSGVGELAFLFGQPAGFEGAVGQEEESEEGDENGYCALDDEEPEKS</sequence>
<evidence type="ECO:0000313" key="3">
    <source>
        <dbReference type="Proteomes" id="UP001055172"/>
    </source>
</evidence>